<dbReference type="FunFam" id="1.20.1280.290:FF:000002">
    <property type="entry name" value="Bidirectional sugar transporter SWEET"/>
    <property type="match status" value="1"/>
</dbReference>
<proteinExistence type="inferred from homology"/>
<keyword evidence="6 10" id="KW-0812">Transmembrane</keyword>
<dbReference type="Pfam" id="PF03083">
    <property type="entry name" value="MtN3_slv"/>
    <property type="match status" value="2"/>
</dbReference>
<evidence type="ECO:0000256" key="2">
    <source>
        <dbReference type="ARBA" id="ARBA00007809"/>
    </source>
</evidence>
<reference evidence="11" key="1">
    <citation type="submission" date="2022-04" db="EMBL/GenBank/DDBJ databases">
        <title>A functionally conserved STORR gene fusion in Papaver species that diverged 16.8 million years ago.</title>
        <authorList>
            <person name="Catania T."/>
        </authorList>
    </citation>
    <scope>NUCLEOTIDE SEQUENCE</scope>
    <source>
        <strain evidence="11">S-188037</strain>
    </source>
</reference>
<comment type="caution">
    <text evidence="10">Lacks conserved residue(s) required for the propagation of feature annotation.</text>
</comment>
<feature type="transmembrane region" description="Helical" evidence="10">
    <location>
        <begin position="97"/>
        <end position="121"/>
    </location>
</feature>
<feature type="transmembrane region" description="Helical" evidence="10">
    <location>
        <begin position="39"/>
        <end position="59"/>
    </location>
</feature>
<dbReference type="PANTHER" id="PTHR10791:SF44">
    <property type="entry name" value="BIDIRECTIONAL SUGAR TRANSPORTER SWEET1"/>
    <property type="match status" value="1"/>
</dbReference>
<feature type="transmembrane region" description="Helical" evidence="10">
    <location>
        <begin position="219"/>
        <end position="240"/>
    </location>
</feature>
<comment type="similarity">
    <text evidence="2 10">Belongs to the SWEET sugar transporter family.</text>
</comment>
<feature type="transmembrane region" description="Helical" evidence="10">
    <location>
        <begin position="191"/>
        <end position="213"/>
    </location>
</feature>
<keyword evidence="12" id="KW-1185">Reference proteome</keyword>
<dbReference type="AlphaFoldDB" id="A0AAD4TKQ6"/>
<feature type="transmembrane region" description="Helical" evidence="10">
    <location>
        <begin position="128"/>
        <end position="145"/>
    </location>
</feature>
<evidence type="ECO:0000256" key="8">
    <source>
        <dbReference type="ARBA" id="ARBA00022989"/>
    </source>
</evidence>
<keyword evidence="5 10" id="KW-0762">Sugar transport</keyword>
<protein>
    <recommendedName>
        <fullName evidence="10">Bidirectional sugar transporter SWEET</fullName>
    </recommendedName>
</protein>
<dbReference type="InterPro" id="IPR004316">
    <property type="entry name" value="SWEET_rpt"/>
</dbReference>
<name>A0AAD4TKQ6_9MAGN</name>
<accession>A0AAD4TKQ6</accession>
<evidence type="ECO:0000256" key="6">
    <source>
        <dbReference type="ARBA" id="ARBA00022692"/>
    </source>
</evidence>
<keyword evidence="7" id="KW-0677">Repeat</keyword>
<evidence type="ECO:0000256" key="7">
    <source>
        <dbReference type="ARBA" id="ARBA00022737"/>
    </source>
</evidence>
<dbReference type="GO" id="GO:0005886">
    <property type="term" value="C:plasma membrane"/>
    <property type="evidence" value="ECO:0007669"/>
    <property type="project" value="UniProtKB-SubCell"/>
</dbReference>
<feature type="transmembrane region" description="Helical" evidence="10">
    <location>
        <begin position="157"/>
        <end position="179"/>
    </location>
</feature>
<dbReference type="InterPro" id="IPR047664">
    <property type="entry name" value="SWEET"/>
</dbReference>
<evidence type="ECO:0000313" key="11">
    <source>
        <dbReference type="EMBL" id="KAI3960390.1"/>
    </source>
</evidence>
<dbReference type="EMBL" id="JAJJMB010000948">
    <property type="protein sequence ID" value="KAI3960390.1"/>
    <property type="molecule type" value="Genomic_DNA"/>
</dbReference>
<comment type="caution">
    <text evidence="11">The sequence shown here is derived from an EMBL/GenBank/DDBJ whole genome shotgun (WGS) entry which is preliminary data.</text>
</comment>
<dbReference type="FunFam" id="1.20.1280.290:FF:000014">
    <property type="entry name" value="Bidirectional sugar transporter SWEET"/>
    <property type="match status" value="1"/>
</dbReference>
<keyword evidence="8 10" id="KW-1133">Transmembrane helix</keyword>
<comment type="subcellular location">
    <subcellularLocation>
        <location evidence="1">Cell membrane</location>
        <topology evidence="1">Multi-pass membrane protein</topology>
    </subcellularLocation>
</comment>
<evidence type="ECO:0000313" key="12">
    <source>
        <dbReference type="Proteomes" id="UP001202328"/>
    </source>
</evidence>
<evidence type="ECO:0000256" key="9">
    <source>
        <dbReference type="ARBA" id="ARBA00023136"/>
    </source>
</evidence>
<organism evidence="11 12">
    <name type="scientific">Papaver atlanticum</name>
    <dbReference type="NCBI Taxonomy" id="357466"/>
    <lineage>
        <taxon>Eukaryota</taxon>
        <taxon>Viridiplantae</taxon>
        <taxon>Streptophyta</taxon>
        <taxon>Embryophyta</taxon>
        <taxon>Tracheophyta</taxon>
        <taxon>Spermatophyta</taxon>
        <taxon>Magnoliopsida</taxon>
        <taxon>Ranunculales</taxon>
        <taxon>Papaveraceae</taxon>
        <taxon>Papaveroideae</taxon>
        <taxon>Papaver</taxon>
    </lineage>
</organism>
<evidence type="ECO:0000256" key="1">
    <source>
        <dbReference type="ARBA" id="ARBA00004651"/>
    </source>
</evidence>
<feature type="transmembrane region" description="Helical" evidence="10">
    <location>
        <begin position="66"/>
        <end position="91"/>
    </location>
</feature>
<keyword evidence="9 10" id="KW-0472">Membrane</keyword>
<evidence type="ECO:0000256" key="3">
    <source>
        <dbReference type="ARBA" id="ARBA00022448"/>
    </source>
</evidence>
<sequence>MNIIRFCFGICGNVTALFLFLSPLVTFRRIIKSKLTQQFSGVPYIMTLLNCLLSGWYGLPFVSPHNILVTTINGIGAVIEGIYVVIFMIYAPKKDKLKLMVLLAVALITFASVSMVSLLAIHEHETRLFFCGLAATIFSINMYASPLSVMVTNPHNLFHFIFVVTQIVFINFMQSIIQLQKLVIRTKSVEYMPFLLSLFVFLCGTSWFVYGLLGGDPFITVPNGFGCGLGALQLILYAIYRNPKGKAVVADDGASVMPPPTTTTPTTAPCSSTEEDDDFIELGFEKPLQKTAAITTAATCVDDTRIDIS</sequence>
<gene>
    <name evidence="11" type="ORF">MKW98_017114</name>
</gene>
<evidence type="ECO:0000256" key="10">
    <source>
        <dbReference type="RuleBase" id="RU910715"/>
    </source>
</evidence>
<evidence type="ECO:0000256" key="5">
    <source>
        <dbReference type="ARBA" id="ARBA00022597"/>
    </source>
</evidence>
<keyword evidence="3 10" id="KW-0813">Transport</keyword>
<feature type="transmembrane region" description="Helical" evidence="10">
    <location>
        <begin position="7"/>
        <end position="27"/>
    </location>
</feature>
<comment type="function">
    <text evidence="10">Mediates both low-affinity uptake and efflux of sugar across the membrane.</text>
</comment>
<evidence type="ECO:0000256" key="4">
    <source>
        <dbReference type="ARBA" id="ARBA00022475"/>
    </source>
</evidence>
<dbReference type="PANTHER" id="PTHR10791">
    <property type="entry name" value="RAG1-ACTIVATING PROTEIN 1"/>
    <property type="match status" value="1"/>
</dbReference>
<dbReference type="GO" id="GO:0051119">
    <property type="term" value="F:sugar transmembrane transporter activity"/>
    <property type="evidence" value="ECO:0007669"/>
    <property type="project" value="InterPro"/>
</dbReference>
<keyword evidence="4" id="KW-1003">Cell membrane</keyword>
<dbReference type="Gene3D" id="1.20.1280.290">
    <property type="match status" value="2"/>
</dbReference>
<dbReference type="Proteomes" id="UP001202328">
    <property type="component" value="Unassembled WGS sequence"/>
</dbReference>